<comment type="similarity">
    <text evidence="2">Belongs to the multi antimicrobial extrusion (MATE) (TC 2.A.66.1) family. MepA subfamily.</text>
</comment>
<dbReference type="STRING" id="1450648.CLORY_37360"/>
<evidence type="ECO:0000256" key="3">
    <source>
        <dbReference type="ARBA" id="ARBA00022106"/>
    </source>
</evidence>
<dbReference type="GO" id="GO:0005886">
    <property type="term" value="C:plasma membrane"/>
    <property type="evidence" value="ECO:0007669"/>
    <property type="project" value="UniProtKB-SubCell"/>
</dbReference>
<feature type="transmembrane region" description="Helical" evidence="10">
    <location>
        <begin position="193"/>
        <end position="214"/>
    </location>
</feature>
<evidence type="ECO:0000256" key="5">
    <source>
        <dbReference type="ARBA" id="ARBA00022475"/>
    </source>
</evidence>
<dbReference type="InterPro" id="IPR045070">
    <property type="entry name" value="MATE_MepA-like"/>
</dbReference>
<sequence length="441" mass="48033">MEEKNGVMLGEAPIGKLIWNMSIPSIIGILLYNMYNIIDIIYISRGIGAYAAGGLAITFPLFILLSAISSTICSGAASIISRALGTNDIGKASKVVANTFGLFWTIALLITVLGLIFLKQLLYCMGITDNLMPYAKDYTRIILLGAVTSTGFSNLIRAEGSSKYAMYQWVIPISVNIILDPIFIFAFDMGIKGAAAATVTAQSISVFLCLYYFFFSGKTQLVIKLKDFIPNIKILEEIIEIGLPCFIQMASQSFSIIMINQILRRNGGDITISTYGIVSKITTFLIIPLQGILQGVQPIIGYNYGAGRKHRVSETLKRSTVISGSYGVLISLSLFALSDKLMYLFSADAEIIHIGSKILRITCLGTAFSGMQMMHTAYFQAVGKSRTSLVLSIFSGILFLIPLMMLFLILLGLNGVWYSFPVSAIIALGISSACIIFGREK</sequence>
<dbReference type="PANTHER" id="PTHR43823">
    <property type="entry name" value="SPORULATION PROTEIN YKVU"/>
    <property type="match status" value="1"/>
</dbReference>
<feature type="transmembrane region" description="Helical" evidence="10">
    <location>
        <begin position="49"/>
        <end position="74"/>
    </location>
</feature>
<dbReference type="RefSeq" id="WP_079427308.1">
    <property type="nucleotide sequence ID" value="NZ_MZGV01000062.1"/>
</dbReference>
<dbReference type="PANTHER" id="PTHR43823:SF3">
    <property type="entry name" value="MULTIDRUG EXPORT PROTEIN MEPA"/>
    <property type="match status" value="1"/>
</dbReference>
<evidence type="ECO:0000256" key="9">
    <source>
        <dbReference type="ARBA" id="ARBA00023251"/>
    </source>
</evidence>
<dbReference type="InterPro" id="IPR048279">
    <property type="entry name" value="MdtK-like"/>
</dbReference>
<dbReference type="EMBL" id="MZGV01000062">
    <property type="protein sequence ID" value="OPJ58172.1"/>
    <property type="molecule type" value="Genomic_DNA"/>
</dbReference>
<dbReference type="GO" id="GO:0042910">
    <property type="term" value="F:xenobiotic transmembrane transporter activity"/>
    <property type="evidence" value="ECO:0007669"/>
    <property type="project" value="InterPro"/>
</dbReference>
<gene>
    <name evidence="11" type="primary">mepA_6</name>
    <name evidence="11" type="ORF">CLORY_37360</name>
</gene>
<evidence type="ECO:0000256" key="7">
    <source>
        <dbReference type="ARBA" id="ARBA00022989"/>
    </source>
</evidence>
<dbReference type="NCBIfam" id="TIGR00797">
    <property type="entry name" value="matE"/>
    <property type="match status" value="1"/>
</dbReference>
<proteinExistence type="inferred from homology"/>
<evidence type="ECO:0000313" key="12">
    <source>
        <dbReference type="Proteomes" id="UP000190080"/>
    </source>
</evidence>
<dbReference type="PIRSF" id="PIRSF006603">
    <property type="entry name" value="DinF"/>
    <property type="match status" value="1"/>
</dbReference>
<feature type="transmembrane region" description="Helical" evidence="10">
    <location>
        <begin position="319"/>
        <end position="338"/>
    </location>
</feature>
<dbReference type="AlphaFoldDB" id="A0A1V4IDV3"/>
<organism evidence="11 12">
    <name type="scientific">Clostridium oryzae</name>
    <dbReference type="NCBI Taxonomy" id="1450648"/>
    <lineage>
        <taxon>Bacteria</taxon>
        <taxon>Bacillati</taxon>
        <taxon>Bacillota</taxon>
        <taxon>Clostridia</taxon>
        <taxon>Eubacteriales</taxon>
        <taxon>Clostridiaceae</taxon>
        <taxon>Clostridium</taxon>
    </lineage>
</organism>
<keyword evidence="8 10" id="KW-0472">Membrane</keyword>
<feature type="transmembrane region" description="Helical" evidence="10">
    <location>
        <begin position="389"/>
        <end position="411"/>
    </location>
</feature>
<feature type="transmembrane region" description="Helical" evidence="10">
    <location>
        <begin position="95"/>
        <end position="118"/>
    </location>
</feature>
<evidence type="ECO:0000256" key="4">
    <source>
        <dbReference type="ARBA" id="ARBA00022448"/>
    </source>
</evidence>
<feature type="transmembrane region" description="Helical" evidence="10">
    <location>
        <begin position="21"/>
        <end position="43"/>
    </location>
</feature>
<evidence type="ECO:0000256" key="10">
    <source>
        <dbReference type="SAM" id="Phobius"/>
    </source>
</evidence>
<keyword evidence="5" id="KW-1003">Cell membrane</keyword>
<comment type="subcellular location">
    <subcellularLocation>
        <location evidence="1">Cell membrane</location>
        <topology evidence="1">Multi-pass membrane protein</topology>
    </subcellularLocation>
</comment>
<evidence type="ECO:0000256" key="6">
    <source>
        <dbReference type="ARBA" id="ARBA00022692"/>
    </source>
</evidence>
<feature type="transmembrane region" description="Helical" evidence="10">
    <location>
        <begin position="169"/>
        <end position="187"/>
    </location>
</feature>
<dbReference type="OrthoDB" id="9811110at2"/>
<comment type="caution">
    <text evidence="11">The sequence shown here is derived from an EMBL/GenBank/DDBJ whole genome shotgun (WGS) entry which is preliminary data.</text>
</comment>
<feature type="transmembrane region" description="Helical" evidence="10">
    <location>
        <begin position="138"/>
        <end position="157"/>
    </location>
</feature>
<keyword evidence="4" id="KW-0813">Transport</keyword>
<evidence type="ECO:0000313" key="11">
    <source>
        <dbReference type="EMBL" id="OPJ58172.1"/>
    </source>
</evidence>
<dbReference type="InterPro" id="IPR002528">
    <property type="entry name" value="MATE_fam"/>
</dbReference>
<dbReference type="InterPro" id="IPR051327">
    <property type="entry name" value="MATE_MepA_subfamily"/>
</dbReference>
<dbReference type="Pfam" id="PF01554">
    <property type="entry name" value="MatE"/>
    <property type="match status" value="2"/>
</dbReference>
<evidence type="ECO:0000256" key="1">
    <source>
        <dbReference type="ARBA" id="ARBA00004651"/>
    </source>
</evidence>
<dbReference type="GO" id="GO:0046677">
    <property type="term" value="P:response to antibiotic"/>
    <property type="evidence" value="ECO:0007669"/>
    <property type="project" value="UniProtKB-KW"/>
</dbReference>
<accession>A0A1V4IDV3</accession>
<keyword evidence="12" id="KW-1185">Reference proteome</keyword>
<dbReference type="Proteomes" id="UP000190080">
    <property type="component" value="Unassembled WGS sequence"/>
</dbReference>
<dbReference type="GO" id="GO:0015297">
    <property type="term" value="F:antiporter activity"/>
    <property type="evidence" value="ECO:0007669"/>
    <property type="project" value="InterPro"/>
</dbReference>
<dbReference type="CDD" id="cd13143">
    <property type="entry name" value="MATE_MepA_like"/>
    <property type="match status" value="1"/>
</dbReference>
<evidence type="ECO:0000256" key="8">
    <source>
        <dbReference type="ARBA" id="ARBA00023136"/>
    </source>
</evidence>
<evidence type="ECO:0000256" key="2">
    <source>
        <dbReference type="ARBA" id="ARBA00008417"/>
    </source>
</evidence>
<keyword evidence="7 10" id="KW-1133">Transmembrane helix</keyword>
<protein>
    <recommendedName>
        <fullName evidence="3">Multidrug export protein MepA</fullName>
    </recommendedName>
</protein>
<reference evidence="11 12" key="1">
    <citation type="submission" date="2017-03" db="EMBL/GenBank/DDBJ databases">
        <title>Genome sequence of Clostridium oryzae DSM 28571.</title>
        <authorList>
            <person name="Poehlein A."/>
            <person name="Daniel R."/>
        </authorList>
    </citation>
    <scope>NUCLEOTIDE SEQUENCE [LARGE SCALE GENOMIC DNA]</scope>
    <source>
        <strain evidence="11 12">DSM 28571</strain>
    </source>
</reference>
<name>A0A1V4IDV3_9CLOT</name>
<feature type="transmembrane region" description="Helical" evidence="10">
    <location>
        <begin position="417"/>
        <end position="438"/>
    </location>
</feature>
<keyword evidence="6 10" id="KW-0812">Transmembrane</keyword>
<keyword evidence="9" id="KW-0046">Antibiotic resistance</keyword>